<dbReference type="Pfam" id="PF13920">
    <property type="entry name" value="zf-C3HC4_3"/>
    <property type="match status" value="1"/>
</dbReference>
<keyword evidence="1" id="KW-0863">Zinc-finger</keyword>
<dbReference type="PROSITE" id="PS50089">
    <property type="entry name" value="ZF_RING_2"/>
    <property type="match status" value="1"/>
</dbReference>
<organism evidence="4 5">
    <name type="scientific">Fragilariopsis cylindrus CCMP1102</name>
    <dbReference type="NCBI Taxonomy" id="635003"/>
    <lineage>
        <taxon>Eukaryota</taxon>
        <taxon>Sar</taxon>
        <taxon>Stramenopiles</taxon>
        <taxon>Ochrophyta</taxon>
        <taxon>Bacillariophyta</taxon>
        <taxon>Bacillariophyceae</taxon>
        <taxon>Bacillariophycidae</taxon>
        <taxon>Bacillariales</taxon>
        <taxon>Bacillariaceae</taxon>
        <taxon>Fragilariopsis</taxon>
    </lineage>
</organism>
<feature type="compositionally biased region" description="Polar residues" evidence="2">
    <location>
        <begin position="197"/>
        <end position="208"/>
    </location>
</feature>
<dbReference type="OrthoDB" id="47482at2759"/>
<feature type="compositionally biased region" description="Acidic residues" evidence="2">
    <location>
        <begin position="210"/>
        <end position="228"/>
    </location>
</feature>
<evidence type="ECO:0000256" key="2">
    <source>
        <dbReference type="SAM" id="MobiDB-lite"/>
    </source>
</evidence>
<name>A0A1E7FEJ5_9STRA</name>
<dbReference type="EMBL" id="KV784358">
    <property type="protein sequence ID" value="OEU16554.1"/>
    <property type="molecule type" value="Genomic_DNA"/>
</dbReference>
<dbReference type="Gene3D" id="3.30.40.10">
    <property type="entry name" value="Zinc/RING finger domain, C3HC4 (zinc finger)"/>
    <property type="match status" value="1"/>
</dbReference>
<dbReference type="SMART" id="SM00184">
    <property type="entry name" value="RING"/>
    <property type="match status" value="1"/>
</dbReference>
<evidence type="ECO:0000256" key="1">
    <source>
        <dbReference type="PROSITE-ProRule" id="PRU00175"/>
    </source>
</evidence>
<feature type="region of interest" description="Disordered" evidence="2">
    <location>
        <begin position="266"/>
        <end position="287"/>
    </location>
</feature>
<reference evidence="4 5" key="1">
    <citation type="submission" date="2016-09" db="EMBL/GenBank/DDBJ databases">
        <title>Extensive genetic diversity and differential bi-allelic expression allows diatom success in the polar Southern Ocean.</title>
        <authorList>
            <consortium name="DOE Joint Genome Institute"/>
            <person name="Mock T."/>
            <person name="Otillar R.P."/>
            <person name="Strauss J."/>
            <person name="Dupont C."/>
            <person name="Frickenhaus S."/>
            <person name="Maumus F."/>
            <person name="Mcmullan M."/>
            <person name="Sanges R."/>
            <person name="Schmutz J."/>
            <person name="Toseland A."/>
            <person name="Valas R."/>
            <person name="Veluchamy A."/>
            <person name="Ward B.J."/>
            <person name="Allen A."/>
            <person name="Barry K."/>
            <person name="Falciatore A."/>
            <person name="Ferrante M."/>
            <person name="Fortunato A.E."/>
            <person name="Gloeckner G."/>
            <person name="Gruber A."/>
            <person name="Hipkin R."/>
            <person name="Janech M."/>
            <person name="Kroth P."/>
            <person name="Leese F."/>
            <person name="Lindquist E."/>
            <person name="Lyon B.R."/>
            <person name="Martin J."/>
            <person name="Mayer C."/>
            <person name="Parker M."/>
            <person name="Quesneville H."/>
            <person name="Raymond J."/>
            <person name="Uhlig C."/>
            <person name="Valentin K.U."/>
            <person name="Worden A.Z."/>
            <person name="Armbrust E.V."/>
            <person name="Bowler C."/>
            <person name="Green B."/>
            <person name="Moulton V."/>
            <person name="Van Oosterhout C."/>
            <person name="Grigoriev I."/>
        </authorList>
    </citation>
    <scope>NUCLEOTIDE SEQUENCE [LARGE SCALE GENOMIC DNA]</scope>
    <source>
        <strain evidence="4 5">CCMP1102</strain>
    </source>
</reference>
<keyword evidence="1" id="KW-0479">Metal-binding</keyword>
<feature type="compositionally biased region" description="Basic and acidic residues" evidence="2">
    <location>
        <begin position="149"/>
        <end position="181"/>
    </location>
</feature>
<feature type="compositionally biased region" description="Polar residues" evidence="2">
    <location>
        <begin position="439"/>
        <end position="457"/>
    </location>
</feature>
<dbReference type="SUPFAM" id="SSF57850">
    <property type="entry name" value="RING/U-box"/>
    <property type="match status" value="1"/>
</dbReference>
<feature type="compositionally biased region" description="Basic and acidic residues" evidence="2">
    <location>
        <begin position="267"/>
        <end position="287"/>
    </location>
</feature>
<dbReference type="InterPro" id="IPR013083">
    <property type="entry name" value="Znf_RING/FYVE/PHD"/>
</dbReference>
<dbReference type="AlphaFoldDB" id="A0A1E7FEJ5"/>
<dbReference type="KEGG" id="fcy:FRACYDRAFT_261295"/>
<feature type="region of interest" description="Disordered" evidence="2">
    <location>
        <begin position="72"/>
        <end position="119"/>
    </location>
</feature>
<dbReference type="InterPro" id="IPR001841">
    <property type="entry name" value="Znf_RING"/>
</dbReference>
<evidence type="ECO:0000313" key="5">
    <source>
        <dbReference type="Proteomes" id="UP000095751"/>
    </source>
</evidence>
<evidence type="ECO:0000259" key="3">
    <source>
        <dbReference type="PROSITE" id="PS50089"/>
    </source>
</evidence>
<dbReference type="GO" id="GO:0008270">
    <property type="term" value="F:zinc ion binding"/>
    <property type="evidence" value="ECO:0007669"/>
    <property type="project" value="UniProtKB-KW"/>
</dbReference>
<accession>A0A1E7FEJ5</accession>
<dbReference type="InParanoid" id="A0A1E7FEJ5"/>
<feature type="compositionally biased region" description="Basic residues" evidence="2">
    <location>
        <begin position="78"/>
        <end position="91"/>
    </location>
</feature>
<evidence type="ECO:0000313" key="4">
    <source>
        <dbReference type="EMBL" id="OEU16554.1"/>
    </source>
</evidence>
<gene>
    <name evidence="4" type="ORF">FRACYDRAFT_261295</name>
</gene>
<dbReference type="Proteomes" id="UP000095751">
    <property type="component" value="Unassembled WGS sequence"/>
</dbReference>
<keyword evidence="5" id="KW-1185">Reference proteome</keyword>
<proteinExistence type="predicted"/>
<feature type="region of interest" description="Disordered" evidence="2">
    <location>
        <begin position="439"/>
        <end position="462"/>
    </location>
</feature>
<keyword evidence="1" id="KW-0862">Zinc</keyword>
<feature type="region of interest" description="Disordered" evidence="2">
    <location>
        <begin position="593"/>
        <end position="642"/>
    </location>
</feature>
<feature type="region of interest" description="Disordered" evidence="2">
    <location>
        <begin position="149"/>
        <end position="233"/>
    </location>
</feature>
<protein>
    <recommendedName>
        <fullName evidence="3">RING-type domain-containing protein</fullName>
    </recommendedName>
</protein>
<feature type="domain" description="RING-type" evidence="3">
    <location>
        <begin position="10"/>
        <end position="49"/>
    </location>
</feature>
<sequence>MATSEVSLHCVICFEEFDLQNRTPVVLSCGHTYVCIICAKRLKRCMECREPLFWNPPRPPINHLYPHLGSHAVGTGRYSRHPRQQHQHPHRYSPGNNAQTTPPHPGSGRGISGQEKKEEVALPLPKNVVLMEMIEAKERQERLIMEAKKKRQELQKQRRKEKLEPPRRGEQYSISNEKEVTLDEDQQQQQNELAAAVSTTIPTPSGSNLMDDEEETEDDDTFDDDEEVSLSLPLGDPSLNCGYAALSGRCGTYAVKDSTGLVVLSHDPNRQHYQQKHDNDEKKEQERLPLDSSLLMYDDQPRREPFTLEEGQKVQVVGVDEQGVYQLARGAGFIVATVNQLVKVGGPLETSCKLEGMLKSVVEKQQEVQRKLIEINNLAIGLREKIILEQEQPEEVPVISQPKKSSENLVDGQLVATCDNNNSNINASSSLPVIVQDGSHPSTPTRAFKVSHSNSPIGGSGGVESITSVNSTVVELGAPMTPGPPLQTPRSFLEMNGNMYGNQYVHSPAHSCPMLDQPFDESPAGVGVLRYRVNSDDDMHGMGWAGIMGCGSSLFGERLIESSQIETRNNNIFNTPSNGHDILALSYGENSIMEHSNSRQRPRVVESSGSADSPLRRGASFDGVNFRTGMSGHRGLGQPKRERQNTELIGSNNVTPQRVVRMMSQHRGAAAARGKRGVQLQRRSTPADTLVGCQTIKYNDSLYMSS</sequence>